<dbReference type="EMBL" id="DP000238">
    <property type="protein sequence ID" value="ABK77339.1"/>
    <property type="molecule type" value="Genomic_DNA"/>
</dbReference>
<proteinExistence type="predicted"/>
<sequence length="90" mass="9871">MCRAIHDAAPSIPSAARAAGAPVILRMMQERPPSAVYTIDSLCRPYTEQESRTVYGTDTSPPGMDTRRPSSDTYRMPLLPPYLTSNDSIV</sequence>
<organism evidence="2 3">
    <name type="scientific">Cenarchaeum symbiosum (strain A)</name>
    <dbReference type="NCBI Taxonomy" id="414004"/>
    <lineage>
        <taxon>Archaea</taxon>
        <taxon>Nitrososphaerota</taxon>
        <taxon>Candidatus Cenarchaeales</taxon>
        <taxon>Candidatus Cenarchaeaceae</taxon>
        <taxon>Candidatus Cenarchaeum</taxon>
    </lineage>
</organism>
<accession>A0RVH2</accession>
<dbReference type="Proteomes" id="UP000000758">
    <property type="component" value="Chromosome"/>
</dbReference>
<protein>
    <submittedName>
        <fullName evidence="2">Uncharacterized protein</fullName>
    </submittedName>
</protein>
<name>A0RVH2_CENSY</name>
<keyword evidence="3" id="KW-1185">Reference proteome</keyword>
<dbReference type="STRING" id="414004.CENSYa_0706"/>
<evidence type="ECO:0000313" key="3">
    <source>
        <dbReference type="Proteomes" id="UP000000758"/>
    </source>
</evidence>
<dbReference type="HOGENOM" id="CLU_2433708_0_0_2"/>
<evidence type="ECO:0000313" key="2">
    <source>
        <dbReference type="EMBL" id="ABK77339.1"/>
    </source>
</evidence>
<dbReference type="AlphaFoldDB" id="A0RVH2"/>
<evidence type="ECO:0000256" key="1">
    <source>
        <dbReference type="SAM" id="MobiDB-lite"/>
    </source>
</evidence>
<dbReference type="EnsemblBacteria" id="ABK77339">
    <property type="protein sequence ID" value="ABK77339"/>
    <property type="gene ID" value="CENSYa_0706"/>
</dbReference>
<gene>
    <name evidence="2" type="ordered locus">CENSYa_0706</name>
</gene>
<reference evidence="2 3" key="1">
    <citation type="journal article" date="2006" name="Proc. Natl. Acad. Sci. U.S.A.">
        <title>Genomic analysis of the uncultivated marine crenarchaeote Cenarchaeum symbiosum.</title>
        <authorList>
            <person name="Hallam S.J."/>
            <person name="Konstantinidis K.T."/>
            <person name="Putnam N."/>
            <person name="Schleper C."/>
            <person name="Watanabe Y."/>
            <person name="Sugahara J."/>
            <person name="Preston C."/>
            <person name="de la Torre J."/>
            <person name="Richardson P.M."/>
            <person name="DeLong E.F."/>
        </authorList>
    </citation>
    <scope>NUCLEOTIDE SEQUENCE [LARGE SCALE GENOMIC DNA]</scope>
    <source>
        <strain evidence="3">A</strain>
    </source>
</reference>
<dbReference type="KEGG" id="csy:CENSYa_0706"/>
<feature type="region of interest" description="Disordered" evidence="1">
    <location>
        <begin position="49"/>
        <end position="90"/>
    </location>
</feature>